<proteinExistence type="predicted"/>
<evidence type="ECO:0000313" key="2">
    <source>
        <dbReference type="EMBL" id="SVA04815.1"/>
    </source>
</evidence>
<protein>
    <recommendedName>
        <fullName evidence="1">VTC domain-containing protein</fullName>
    </recommendedName>
</protein>
<accession>A0A381SL84</accession>
<dbReference type="Pfam" id="PF09359">
    <property type="entry name" value="VTC"/>
    <property type="match status" value="1"/>
</dbReference>
<dbReference type="EMBL" id="UINC01003267">
    <property type="protein sequence ID" value="SVA04815.1"/>
    <property type="molecule type" value="Genomic_DNA"/>
</dbReference>
<dbReference type="GO" id="GO:0006799">
    <property type="term" value="P:polyphosphate biosynthetic process"/>
    <property type="evidence" value="ECO:0007669"/>
    <property type="project" value="UniProtKB-ARBA"/>
</dbReference>
<gene>
    <name evidence="2" type="ORF">METZ01_LOCUS57669</name>
</gene>
<evidence type="ECO:0000259" key="1">
    <source>
        <dbReference type="Pfam" id="PF09359"/>
    </source>
</evidence>
<dbReference type="CDD" id="cd07750">
    <property type="entry name" value="PolyPPase_VTC_like"/>
    <property type="match status" value="1"/>
</dbReference>
<name>A0A381SL84_9ZZZZ</name>
<sequence>MYFLEYDPFVAHLENHRYFVRSLYYDDPKYTAFHDKIDGLHSRSKFRVRTYSQNFDDAATIFLEIKGRHNNLVFKNRTPVLTPGVNWIEIEGPDFSDAILNRTEQCAVRDQFQYNLYRKRLVPVALVDYERRPYLSRYDPSFRITFDERLSTTRSAGLFPSNDQTSKKVIAGYTIMEVKLQNHLPSWFHRVVQTHELQRISISKIVTSMETLGLAHDEQ</sequence>
<dbReference type="InterPro" id="IPR042267">
    <property type="entry name" value="VTC_sf"/>
</dbReference>
<dbReference type="InterPro" id="IPR018966">
    <property type="entry name" value="VTC_domain"/>
</dbReference>
<dbReference type="AlphaFoldDB" id="A0A381SL84"/>
<dbReference type="Gene3D" id="3.20.100.30">
    <property type="entry name" value="VTC, catalytic tunnel domain"/>
    <property type="match status" value="1"/>
</dbReference>
<organism evidence="2">
    <name type="scientific">marine metagenome</name>
    <dbReference type="NCBI Taxonomy" id="408172"/>
    <lineage>
        <taxon>unclassified sequences</taxon>
        <taxon>metagenomes</taxon>
        <taxon>ecological metagenomes</taxon>
    </lineage>
</organism>
<feature type="domain" description="VTC" evidence="1">
    <location>
        <begin position="12"/>
        <end position="212"/>
    </location>
</feature>
<reference evidence="2" key="1">
    <citation type="submission" date="2018-05" db="EMBL/GenBank/DDBJ databases">
        <authorList>
            <person name="Lanie J.A."/>
            <person name="Ng W.-L."/>
            <person name="Kazmierczak K.M."/>
            <person name="Andrzejewski T.M."/>
            <person name="Davidsen T.M."/>
            <person name="Wayne K.J."/>
            <person name="Tettelin H."/>
            <person name="Glass J.I."/>
            <person name="Rusch D."/>
            <person name="Podicherti R."/>
            <person name="Tsui H.-C.T."/>
            <person name="Winkler M.E."/>
        </authorList>
    </citation>
    <scope>NUCLEOTIDE SEQUENCE</scope>
</reference>